<keyword evidence="2" id="KW-0479">Metal-binding</keyword>
<evidence type="ECO:0000256" key="4">
    <source>
        <dbReference type="ARBA" id="ARBA00022833"/>
    </source>
</evidence>
<sequence>MIVERSLLPGYLTNTYLVGEPGGAAFYVDAGGPMDPLFAAAERHAMTPTHVLLTHHHHDHVLELEDVVAQHPGIEVLIHPAERDLVPAATGDLLPGRAVQVGELEVQVLHTPGHTAGMVALLVEGEVFTGDTLFQGSVGGVRAPGATGYADLRSSVMDTLLALPDETVVRPGHTDPTTIGEEREHNAFIRIWRGLDPEGSSPCVALGEPATLILLGDDYDGGHKAWVRWPDGRDDIVPGSRVERTG</sequence>
<dbReference type="PANTHER" id="PTHR46233:SF3">
    <property type="entry name" value="HYDROXYACYLGLUTATHIONE HYDROLASE GLOC"/>
    <property type="match status" value="1"/>
</dbReference>
<dbReference type="InterPro" id="IPR036866">
    <property type="entry name" value="RibonucZ/Hydroxyglut_hydro"/>
</dbReference>
<dbReference type="Gene3D" id="3.60.15.10">
    <property type="entry name" value="Ribonuclease Z/Hydroxyacylglutathione hydrolase-like"/>
    <property type="match status" value="1"/>
</dbReference>
<dbReference type="InterPro" id="IPR051453">
    <property type="entry name" value="MBL_Glyoxalase_II"/>
</dbReference>
<comment type="cofactor">
    <cofactor evidence="1">
        <name>Zn(2+)</name>
        <dbReference type="ChEBI" id="CHEBI:29105"/>
    </cofactor>
</comment>
<keyword evidence="3" id="KW-0378">Hydrolase</keyword>
<evidence type="ECO:0000313" key="6">
    <source>
        <dbReference type="EMBL" id="CAB4938782.1"/>
    </source>
</evidence>
<keyword evidence="4" id="KW-0862">Zinc</keyword>
<name>A0A6J7J8Q9_9ZZZZ</name>
<dbReference type="SMART" id="SM00849">
    <property type="entry name" value="Lactamase_B"/>
    <property type="match status" value="1"/>
</dbReference>
<accession>A0A6J7J8Q9</accession>
<proteinExistence type="predicted"/>
<evidence type="ECO:0000256" key="2">
    <source>
        <dbReference type="ARBA" id="ARBA00022723"/>
    </source>
</evidence>
<evidence type="ECO:0000256" key="3">
    <source>
        <dbReference type="ARBA" id="ARBA00022801"/>
    </source>
</evidence>
<dbReference type="SUPFAM" id="SSF56281">
    <property type="entry name" value="Metallo-hydrolase/oxidoreductase"/>
    <property type="match status" value="1"/>
</dbReference>
<dbReference type="AlphaFoldDB" id="A0A6J7J8Q9"/>
<gene>
    <name evidence="6" type="ORF">UFOPK3674_01678</name>
</gene>
<organism evidence="6">
    <name type="scientific">freshwater metagenome</name>
    <dbReference type="NCBI Taxonomy" id="449393"/>
    <lineage>
        <taxon>unclassified sequences</taxon>
        <taxon>metagenomes</taxon>
        <taxon>ecological metagenomes</taxon>
    </lineage>
</organism>
<dbReference type="EMBL" id="CAFBMX010000008">
    <property type="protein sequence ID" value="CAB4938782.1"/>
    <property type="molecule type" value="Genomic_DNA"/>
</dbReference>
<protein>
    <submittedName>
        <fullName evidence="6">Unannotated protein</fullName>
    </submittedName>
</protein>
<dbReference type="GO" id="GO:0016787">
    <property type="term" value="F:hydrolase activity"/>
    <property type="evidence" value="ECO:0007669"/>
    <property type="project" value="UniProtKB-KW"/>
</dbReference>
<feature type="domain" description="Metallo-beta-lactamase" evidence="5">
    <location>
        <begin position="12"/>
        <end position="173"/>
    </location>
</feature>
<dbReference type="GO" id="GO:0046872">
    <property type="term" value="F:metal ion binding"/>
    <property type="evidence" value="ECO:0007669"/>
    <property type="project" value="UniProtKB-KW"/>
</dbReference>
<dbReference type="Pfam" id="PF00753">
    <property type="entry name" value="Lactamase_B"/>
    <property type="match status" value="1"/>
</dbReference>
<dbReference type="InterPro" id="IPR001279">
    <property type="entry name" value="Metallo-B-lactamas"/>
</dbReference>
<evidence type="ECO:0000256" key="1">
    <source>
        <dbReference type="ARBA" id="ARBA00001947"/>
    </source>
</evidence>
<reference evidence="6" key="1">
    <citation type="submission" date="2020-05" db="EMBL/GenBank/DDBJ databases">
        <authorList>
            <person name="Chiriac C."/>
            <person name="Salcher M."/>
            <person name="Ghai R."/>
            <person name="Kavagutti S V."/>
        </authorList>
    </citation>
    <scope>NUCLEOTIDE SEQUENCE</scope>
</reference>
<evidence type="ECO:0000259" key="5">
    <source>
        <dbReference type="SMART" id="SM00849"/>
    </source>
</evidence>
<dbReference type="PANTHER" id="PTHR46233">
    <property type="entry name" value="HYDROXYACYLGLUTATHIONE HYDROLASE GLOC"/>
    <property type="match status" value="1"/>
</dbReference>